<comment type="caution">
    <text evidence="2">The sequence shown here is derived from an EMBL/GenBank/DDBJ whole genome shotgun (WGS) entry which is preliminary data.</text>
</comment>
<gene>
    <name evidence="2" type="ORF">NDU88_005415</name>
</gene>
<proteinExistence type="predicted"/>
<reference evidence="2" key="1">
    <citation type="journal article" date="2022" name="bioRxiv">
        <title>Sequencing and chromosome-scale assembly of the giantPleurodeles waltlgenome.</title>
        <authorList>
            <person name="Brown T."/>
            <person name="Elewa A."/>
            <person name="Iarovenko S."/>
            <person name="Subramanian E."/>
            <person name="Araus A.J."/>
            <person name="Petzold A."/>
            <person name="Susuki M."/>
            <person name="Suzuki K.-i.T."/>
            <person name="Hayashi T."/>
            <person name="Toyoda A."/>
            <person name="Oliveira C."/>
            <person name="Osipova E."/>
            <person name="Leigh N.D."/>
            <person name="Simon A."/>
            <person name="Yun M.H."/>
        </authorList>
    </citation>
    <scope>NUCLEOTIDE SEQUENCE</scope>
    <source>
        <strain evidence="2">20211129_DDA</strain>
        <tissue evidence="2">Liver</tissue>
    </source>
</reference>
<feature type="compositionally biased region" description="Low complexity" evidence="1">
    <location>
        <begin position="159"/>
        <end position="182"/>
    </location>
</feature>
<dbReference type="AlphaFoldDB" id="A0AAV7TAW8"/>
<name>A0AAV7TAW8_PLEWA</name>
<protein>
    <submittedName>
        <fullName evidence="2">Uncharacterized protein</fullName>
    </submittedName>
</protein>
<evidence type="ECO:0000256" key="1">
    <source>
        <dbReference type="SAM" id="MobiDB-lite"/>
    </source>
</evidence>
<organism evidence="2 3">
    <name type="scientific">Pleurodeles waltl</name>
    <name type="common">Iberian ribbed newt</name>
    <dbReference type="NCBI Taxonomy" id="8319"/>
    <lineage>
        <taxon>Eukaryota</taxon>
        <taxon>Metazoa</taxon>
        <taxon>Chordata</taxon>
        <taxon>Craniata</taxon>
        <taxon>Vertebrata</taxon>
        <taxon>Euteleostomi</taxon>
        <taxon>Amphibia</taxon>
        <taxon>Batrachia</taxon>
        <taxon>Caudata</taxon>
        <taxon>Salamandroidea</taxon>
        <taxon>Salamandridae</taxon>
        <taxon>Pleurodelinae</taxon>
        <taxon>Pleurodeles</taxon>
    </lineage>
</organism>
<feature type="region of interest" description="Disordered" evidence="1">
    <location>
        <begin position="136"/>
        <end position="271"/>
    </location>
</feature>
<dbReference type="EMBL" id="JANPWB010000007">
    <property type="protein sequence ID" value="KAJ1173585.1"/>
    <property type="molecule type" value="Genomic_DNA"/>
</dbReference>
<keyword evidence="3" id="KW-1185">Reference proteome</keyword>
<feature type="region of interest" description="Disordered" evidence="1">
    <location>
        <begin position="101"/>
        <end position="124"/>
    </location>
</feature>
<feature type="compositionally biased region" description="Polar residues" evidence="1">
    <location>
        <begin position="46"/>
        <end position="56"/>
    </location>
</feature>
<feature type="region of interest" description="Disordered" evidence="1">
    <location>
        <begin position="45"/>
        <end position="66"/>
    </location>
</feature>
<evidence type="ECO:0000313" key="3">
    <source>
        <dbReference type="Proteomes" id="UP001066276"/>
    </source>
</evidence>
<feature type="compositionally biased region" description="Low complexity" evidence="1">
    <location>
        <begin position="136"/>
        <end position="146"/>
    </location>
</feature>
<sequence>MVEKRSRTEELLEALMLRMDAMDQAIASLKVQTCVLQRGCAPAGGNTIQRGDTPSSKEGAGAEEGQGFWGEAVGGHLGAGWGRCQYSFIAAWGCVHASTGRARPSAQHRSSPCPQRFPGVRRDTGWGESATAALLLLPPGHPSSGPQARSTGRAGAAVSPAGARRQGRRGSAAHSAHSALSSWVGAAPAPQPMGVHGRSTGPDSPKTLTAPSARSDHLQRSRRPNLSPAGCIQPRPLSCLSDRSDRGGNTGSKILGRSPHQALQGILGPQGCPERHFALSQTALTTGG</sequence>
<dbReference type="Proteomes" id="UP001066276">
    <property type="component" value="Chromosome 4_1"/>
</dbReference>
<accession>A0AAV7TAW8</accession>
<evidence type="ECO:0000313" key="2">
    <source>
        <dbReference type="EMBL" id="KAJ1173585.1"/>
    </source>
</evidence>